<evidence type="ECO:0000256" key="1">
    <source>
        <dbReference type="ARBA" id="ARBA00005964"/>
    </source>
</evidence>
<evidence type="ECO:0000256" key="4">
    <source>
        <dbReference type="ARBA" id="ARBA00022867"/>
    </source>
</evidence>
<dbReference type="Pfam" id="PF00135">
    <property type="entry name" value="COesterase"/>
    <property type="match status" value="1"/>
</dbReference>
<dbReference type="GO" id="GO:0003990">
    <property type="term" value="F:acetylcholinesterase activity"/>
    <property type="evidence" value="ECO:0007669"/>
    <property type="project" value="UniProtKB-EC"/>
</dbReference>
<dbReference type="SUPFAM" id="SSF53474">
    <property type="entry name" value="alpha/beta-Hydrolases"/>
    <property type="match status" value="1"/>
</dbReference>
<dbReference type="GO" id="GO:0005886">
    <property type="term" value="C:plasma membrane"/>
    <property type="evidence" value="ECO:0007669"/>
    <property type="project" value="TreeGrafter"/>
</dbReference>
<evidence type="ECO:0000256" key="2">
    <source>
        <dbReference type="ARBA" id="ARBA00022487"/>
    </source>
</evidence>
<evidence type="ECO:0000256" key="8">
    <source>
        <dbReference type="RuleBase" id="RU361235"/>
    </source>
</evidence>
<dbReference type="GO" id="GO:0006581">
    <property type="term" value="P:acetylcholine catabolic process"/>
    <property type="evidence" value="ECO:0007669"/>
    <property type="project" value="TreeGrafter"/>
</dbReference>
<keyword evidence="2" id="KW-0719">Serine esterase</keyword>
<name>A0AAN8F8X9_TRICO</name>
<dbReference type="PROSITE" id="PS00122">
    <property type="entry name" value="CARBOXYLESTERASE_B_1"/>
    <property type="match status" value="1"/>
</dbReference>
<evidence type="ECO:0000256" key="9">
    <source>
        <dbReference type="SAM" id="MobiDB-lite"/>
    </source>
</evidence>
<feature type="active site" description="Charge relay system" evidence="7">
    <location>
        <position position="309"/>
    </location>
</feature>
<evidence type="ECO:0000259" key="10">
    <source>
        <dbReference type="Pfam" id="PF00135"/>
    </source>
</evidence>
<evidence type="ECO:0000256" key="3">
    <source>
        <dbReference type="ARBA" id="ARBA00022801"/>
    </source>
</evidence>
<comment type="similarity">
    <text evidence="1 8">Belongs to the type-B carboxylesterase/lipase family.</text>
</comment>
<evidence type="ECO:0000256" key="7">
    <source>
        <dbReference type="PIRSR" id="PIRSR600997-1"/>
    </source>
</evidence>
<sequence>QSFEGQKVSAFLGVPYGRRPLGILRFAKPKMARWNGELQARTPAKTCMLTPDAMFPQFRGAEMWNPPNNISEDCLYMNIWVPANPDGSVLVWIFGGGFFSGSPSLDLYNGTALAAKEHTIVVNINYRLGPFGFFYLGDDSPVPGNMGLLDQQLALRWIHENIDSFGGDPKRVTLFGESAGAASATAHMFAPGSYQYFNKIIANSGTIMNIWATQTPDAMLKLSLELAKRLNCTLKGENTSAIHDCLTKVPASAIQDEADILFGGCLPMTFAFVPIRADKNFFKGDVFERLRSRNFTKDVSILIGTVKDEGTFWLPYYLYEHGFGFNHTISAEDEQNKALITEDQYRSSMQQFMPYFGSSPLVERLLRAYQSVTKSETRRERLRDGVGRFIGDYFFTCSLINFTNIIADSVDGVYMYYFTMRSTANPWPKWMGVMHGYEIEYAFGQPLTNSSLYDDKSYLEIEKQFSEYIMKLWTDFANTGIPTSDWPKYDAKKKEVFVLGEKSVAGERHIVTDVPGAQCKLINKAVRGRGNSHDLQHCSPYAQRQPTESDSSDS</sequence>
<evidence type="ECO:0000256" key="6">
    <source>
        <dbReference type="ARBA" id="ARBA00048484"/>
    </source>
</evidence>
<dbReference type="EC" id="3.1.1.-" evidence="8"/>
<dbReference type="PRINTS" id="PR00878">
    <property type="entry name" value="CHOLNESTRASE"/>
</dbReference>
<feature type="domain" description="Carboxylesterase type B" evidence="10">
    <location>
        <begin position="4"/>
        <end position="504"/>
    </location>
</feature>
<dbReference type="GO" id="GO:0005615">
    <property type="term" value="C:extracellular space"/>
    <property type="evidence" value="ECO:0007669"/>
    <property type="project" value="TreeGrafter"/>
</dbReference>
<feature type="active site" description="Acyl-ester intermediate" evidence="7">
    <location>
        <position position="178"/>
    </location>
</feature>
<reference evidence="11 12" key="1">
    <citation type="submission" date="2019-10" db="EMBL/GenBank/DDBJ databases">
        <title>Assembly and Annotation for the nematode Trichostrongylus colubriformis.</title>
        <authorList>
            <person name="Martin J."/>
        </authorList>
    </citation>
    <scope>NUCLEOTIDE SEQUENCE [LARGE SCALE GENOMIC DNA]</scope>
    <source>
        <strain evidence="11">G859</strain>
        <tissue evidence="11">Whole worm</tissue>
    </source>
</reference>
<feature type="non-terminal residue" evidence="11">
    <location>
        <position position="1"/>
    </location>
</feature>
<evidence type="ECO:0000256" key="5">
    <source>
        <dbReference type="ARBA" id="ARBA00023157"/>
    </source>
</evidence>
<feature type="compositionally biased region" description="Polar residues" evidence="9">
    <location>
        <begin position="542"/>
        <end position="554"/>
    </location>
</feature>
<keyword evidence="5" id="KW-1015">Disulfide bond</keyword>
<dbReference type="InterPro" id="IPR019826">
    <property type="entry name" value="Carboxylesterase_B_AS"/>
</dbReference>
<proteinExistence type="inferred from homology"/>
<comment type="caution">
    <text evidence="11">The sequence shown here is derived from an EMBL/GenBank/DDBJ whole genome shotgun (WGS) entry which is preliminary data.</text>
</comment>
<dbReference type="FunFam" id="3.40.50.1820:FF:000029">
    <property type="entry name" value="Acetylcholinesterase"/>
    <property type="match status" value="1"/>
</dbReference>
<organism evidence="11 12">
    <name type="scientific">Trichostrongylus colubriformis</name>
    <name type="common">Black scour worm</name>
    <dbReference type="NCBI Taxonomy" id="6319"/>
    <lineage>
        <taxon>Eukaryota</taxon>
        <taxon>Metazoa</taxon>
        <taxon>Ecdysozoa</taxon>
        <taxon>Nematoda</taxon>
        <taxon>Chromadorea</taxon>
        <taxon>Rhabditida</taxon>
        <taxon>Rhabditina</taxon>
        <taxon>Rhabditomorpha</taxon>
        <taxon>Strongyloidea</taxon>
        <taxon>Trichostrongylidae</taxon>
        <taxon>Trichostrongylus</taxon>
    </lineage>
</organism>
<dbReference type="GO" id="GO:0019695">
    <property type="term" value="P:choline metabolic process"/>
    <property type="evidence" value="ECO:0007669"/>
    <property type="project" value="TreeGrafter"/>
</dbReference>
<dbReference type="PANTHER" id="PTHR43918:SF15">
    <property type="entry name" value="CARBOXYLIC ESTER HYDROLASE"/>
    <property type="match status" value="1"/>
</dbReference>
<dbReference type="InterPro" id="IPR050654">
    <property type="entry name" value="AChE-related_enzymes"/>
</dbReference>
<evidence type="ECO:0000313" key="11">
    <source>
        <dbReference type="EMBL" id="KAK5972590.1"/>
    </source>
</evidence>
<dbReference type="EMBL" id="WIXE01016507">
    <property type="protein sequence ID" value="KAK5972590.1"/>
    <property type="molecule type" value="Genomic_DNA"/>
</dbReference>
<dbReference type="Proteomes" id="UP001331761">
    <property type="component" value="Unassembled WGS sequence"/>
</dbReference>
<dbReference type="InterPro" id="IPR002018">
    <property type="entry name" value="CarbesteraseB"/>
</dbReference>
<dbReference type="PANTHER" id="PTHR43918">
    <property type="entry name" value="ACETYLCHOLINESTERASE"/>
    <property type="match status" value="1"/>
</dbReference>
<dbReference type="InterPro" id="IPR000997">
    <property type="entry name" value="Cholinesterase"/>
</dbReference>
<accession>A0AAN8F8X9</accession>
<evidence type="ECO:0000313" key="12">
    <source>
        <dbReference type="Proteomes" id="UP001331761"/>
    </source>
</evidence>
<feature type="region of interest" description="Disordered" evidence="9">
    <location>
        <begin position="530"/>
        <end position="554"/>
    </location>
</feature>
<comment type="catalytic activity">
    <reaction evidence="6">
        <text>acetylcholine + H2O = choline + acetate + H(+)</text>
        <dbReference type="Rhea" id="RHEA:17561"/>
        <dbReference type="ChEBI" id="CHEBI:15354"/>
        <dbReference type="ChEBI" id="CHEBI:15355"/>
        <dbReference type="ChEBI" id="CHEBI:15377"/>
        <dbReference type="ChEBI" id="CHEBI:15378"/>
        <dbReference type="ChEBI" id="CHEBI:30089"/>
        <dbReference type="EC" id="3.1.1.7"/>
    </reaction>
</comment>
<feature type="active site" description="Charge relay system" evidence="7">
    <location>
        <position position="435"/>
    </location>
</feature>
<protein>
    <recommendedName>
        <fullName evidence="8">Carboxylic ester hydrolase</fullName>
        <ecNumber evidence="8">3.1.1.-</ecNumber>
    </recommendedName>
</protein>
<keyword evidence="4" id="KW-0531">Neurotransmitter degradation</keyword>
<keyword evidence="12" id="KW-1185">Reference proteome</keyword>
<keyword evidence="3 8" id="KW-0378">Hydrolase</keyword>
<gene>
    <name evidence="11" type="ORF">GCK32_007694</name>
</gene>
<dbReference type="Gene3D" id="3.40.50.1820">
    <property type="entry name" value="alpha/beta hydrolase"/>
    <property type="match status" value="1"/>
</dbReference>
<dbReference type="InterPro" id="IPR029058">
    <property type="entry name" value="AB_hydrolase_fold"/>
</dbReference>
<dbReference type="AlphaFoldDB" id="A0AAN8F8X9"/>